<reference evidence="3" key="1">
    <citation type="submission" date="2018-04" db="EMBL/GenBank/DDBJ databases">
        <authorList>
            <person name="Cornet L."/>
        </authorList>
    </citation>
    <scope>NUCLEOTIDE SEQUENCE [LARGE SCALE GENOMIC DNA]</scope>
</reference>
<feature type="transmembrane region" description="Helical" evidence="1">
    <location>
        <begin position="69"/>
        <end position="88"/>
    </location>
</feature>
<keyword evidence="1" id="KW-0812">Transmembrane</keyword>
<gene>
    <name evidence="2" type="ORF">DCF25_05790</name>
</gene>
<accession>A0A2W4WNQ9</accession>
<evidence type="ECO:0000313" key="3">
    <source>
        <dbReference type="Proteomes" id="UP000249354"/>
    </source>
</evidence>
<evidence type="ECO:0000313" key="2">
    <source>
        <dbReference type="EMBL" id="PZO20958.1"/>
    </source>
</evidence>
<comment type="caution">
    <text evidence="2">The sequence shown here is derived from an EMBL/GenBank/DDBJ whole genome shotgun (WGS) entry which is preliminary data.</text>
</comment>
<evidence type="ECO:0000256" key="1">
    <source>
        <dbReference type="SAM" id="Phobius"/>
    </source>
</evidence>
<dbReference type="EMBL" id="QBMC01000024">
    <property type="protein sequence ID" value="PZO20958.1"/>
    <property type="molecule type" value="Genomic_DNA"/>
</dbReference>
<keyword evidence="1" id="KW-1133">Transmembrane helix</keyword>
<reference evidence="2 3" key="2">
    <citation type="submission" date="2018-06" db="EMBL/GenBank/DDBJ databases">
        <title>Metagenomic assembly of (sub)arctic Cyanobacteria and their associated microbiome from non-axenic cultures.</title>
        <authorList>
            <person name="Baurain D."/>
        </authorList>
    </citation>
    <scope>NUCLEOTIDE SEQUENCE [LARGE SCALE GENOMIC DNA]</scope>
    <source>
        <strain evidence="2">ULC129bin1</strain>
    </source>
</reference>
<proteinExistence type="predicted"/>
<name>A0A2W4WNQ9_9CYAN</name>
<protein>
    <submittedName>
        <fullName evidence="2">Uncharacterized protein</fullName>
    </submittedName>
</protein>
<keyword evidence="1" id="KW-0472">Membrane</keyword>
<dbReference type="Proteomes" id="UP000249354">
    <property type="component" value="Unassembled WGS sequence"/>
</dbReference>
<dbReference type="AlphaFoldDB" id="A0A2W4WNQ9"/>
<organism evidence="2 3">
    <name type="scientific">Leptolyngbya foveolarum</name>
    <dbReference type="NCBI Taxonomy" id="47253"/>
    <lineage>
        <taxon>Bacteria</taxon>
        <taxon>Bacillati</taxon>
        <taxon>Cyanobacteriota</taxon>
        <taxon>Cyanophyceae</taxon>
        <taxon>Leptolyngbyales</taxon>
        <taxon>Leptolyngbyaceae</taxon>
        <taxon>Leptolyngbya group</taxon>
        <taxon>Leptolyngbya</taxon>
    </lineage>
</organism>
<sequence length="90" mass="9852">MRKILLLLVISLPGAAGMAVFGYYALSDWGQLQDYLAYKTVAETSTDLAVLFKANAGQMTQRINLFADGTWFLLSSIFTSIGLHGFLVSK</sequence>